<dbReference type="SUPFAM" id="SSF50998">
    <property type="entry name" value="Quinoprotein alcohol dehydrogenase-like"/>
    <property type="match status" value="1"/>
</dbReference>
<feature type="compositionally biased region" description="Pro residues" evidence="1">
    <location>
        <begin position="33"/>
        <end position="45"/>
    </location>
</feature>
<feature type="compositionally biased region" description="Low complexity" evidence="1">
    <location>
        <begin position="62"/>
        <end position="82"/>
    </location>
</feature>
<evidence type="ECO:0008006" key="4">
    <source>
        <dbReference type="Google" id="ProtNLM"/>
    </source>
</evidence>
<sequence>MQSTPYRPAGGPTTLTTSPPLPPPPLEALTYHLPPPPPPPPPPPQIHNTFFALTPPGPTFTPTPLLTSSLPSPSAPRSASPTYLPTPRHPPDRNHDMNSFLRLWHLSHLHGERPTAPLPTLAPLQHARPPLITAPVTDPQAIPWTQLGTTRATARAQRAAYFARSVPWPAVPPLPEAGSAFLGFERMLAEPVPWVEHRELRHLVTASSAYDLYTTSRSGLVHAAPDGAMERLPLPAGFRTTCLAAGGGVLAAGSFGGSFALLDLQAERDAPGLVGKVGDRGQIVNHVHVPPGGGGGGVVFTSNDGGIRGLDIETGKWVSEVRVKWPVNCAVTGPCGRVRLCTGDRGGGAVLDARAGRRGVVEEWAGLGPGFGVDWAGDGFAVAVGGEDGVRIRDARMWRKVVAGWGASSEVVRSVAFSPLGAGRRLLLVGEGADGVGVVDGVTWGARQGLDVFGVVAGGTWMDDGGVWSETDMYVSEGPLPSKDTHVPKATYKAVSPEAL</sequence>
<protein>
    <recommendedName>
        <fullName evidence="4">WD40 repeat-like protein</fullName>
    </recommendedName>
</protein>
<dbReference type="Proteomes" id="UP000799640">
    <property type="component" value="Unassembled WGS sequence"/>
</dbReference>
<reference evidence="2" key="1">
    <citation type="journal article" date="2020" name="Stud. Mycol.">
        <title>101 Dothideomycetes genomes: a test case for predicting lifestyles and emergence of pathogens.</title>
        <authorList>
            <person name="Haridas S."/>
            <person name="Albert R."/>
            <person name="Binder M."/>
            <person name="Bloem J."/>
            <person name="Labutti K."/>
            <person name="Salamov A."/>
            <person name="Andreopoulos B."/>
            <person name="Baker S."/>
            <person name="Barry K."/>
            <person name="Bills G."/>
            <person name="Bluhm B."/>
            <person name="Cannon C."/>
            <person name="Castanera R."/>
            <person name="Culley D."/>
            <person name="Daum C."/>
            <person name="Ezra D."/>
            <person name="Gonzalez J."/>
            <person name="Henrissat B."/>
            <person name="Kuo A."/>
            <person name="Liang C."/>
            <person name="Lipzen A."/>
            <person name="Lutzoni F."/>
            <person name="Magnuson J."/>
            <person name="Mondo S."/>
            <person name="Nolan M."/>
            <person name="Ohm R."/>
            <person name="Pangilinan J."/>
            <person name="Park H.-J."/>
            <person name="Ramirez L."/>
            <person name="Alfaro M."/>
            <person name="Sun H."/>
            <person name="Tritt A."/>
            <person name="Yoshinaga Y."/>
            <person name="Zwiers L.-H."/>
            <person name="Turgeon B."/>
            <person name="Goodwin S."/>
            <person name="Spatafora J."/>
            <person name="Crous P."/>
            <person name="Grigoriev I."/>
        </authorList>
    </citation>
    <scope>NUCLEOTIDE SEQUENCE</scope>
    <source>
        <strain evidence="2">CBS 262.69</strain>
    </source>
</reference>
<dbReference type="EMBL" id="ML996689">
    <property type="protein sequence ID" value="KAF2403763.1"/>
    <property type="molecule type" value="Genomic_DNA"/>
</dbReference>
<evidence type="ECO:0000313" key="2">
    <source>
        <dbReference type="EMBL" id="KAF2403763.1"/>
    </source>
</evidence>
<evidence type="ECO:0000256" key="1">
    <source>
        <dbReference type="SAM" id="MobiDB-lite"/>
    </source>
</evidence>
<dbReference type="PANTHER" id="PTHR43991:SF12">
    <property type="entry name" value="WD REPEAT PROTEIN (AFU_ORTHOLOGUE AFUA_8G05640)"/>
    <property type="match status" value="1"/>
</dbReference>
<keyword evidence="3" id="KW-1185">Reference proteome</keyword>
<evidence type="ECO:0000313" key="3">
    <source>
        <dbReference type="Proteomes" id="UP000799640"/>
    </source>
</evidence>
<dbReference type="AlphaFoldDB" id="A0A6G1I638"/>
<dbReference type="PRINTS" id="PR01217">
    <property type="entry name" value="PRICHEXTENSN"/>
</dbReference>
<dbReference type="Gene3D" id="2.130.10.10">
    <property type="entry name" value="YVTN repeat-like/Quinoprotein amine dehydrogenase"/>
    <property type="match status" value="1"/>
</dbReference>
<gene>
    <name evidence="2" type="ORF">EJ06DRAFT_579707</name>
</gene>
<dbReference type="OrthoDB" id="20669at2759"/>
<dbReference type="InterPro" id="IPR015943">
    <property type="entry name" value="WD40/YVTN_repeat-like_dom_sf"/>
</dbReference>
<name>A0A6G1I638_9PEZI</name>
<accession>A0A6G1I638</accession>
<dbReference type="PANTHER" id="PTHR43991">
    <property type="entry name" value="WD REPEAT PROTEIN (AFU_ORTHOLOGUE AFUA_8G05640)-RELATED"/>
    <property type="match status" value="1"/>
</dbReference>
<proteinExistence type="predicted"/>
<feature type="region of interest" description="Disordered" evidence="1">
    <location>
        <begin position="1"/>
        <end position="95"/>
    </location>
</feature>
<organism evidence="2 3">
    <name type="scientific">Trichodelitschia bisporula</name>
    <dbReference type="NCBI Taxonomy" id="703511"/>
    <lineage>
        <taxon>Eukaryota</taxon>
        <taxon>Fungi</taxon>
        <taxon>Dikarya</taxon>
        <taxon>Ascomycota</taxon>
        <taxon>Pezizomycotina</taxon>
        <taxon>Dothideomycetes</taxon>
        <taxon>Dothideomycetes incertae sedis</taxon>
        <taxon>Phaeotrichales</taxon>
        <taxon>Phaeotrichaceae</taxon>
        <taxon>Trichodelitschia</taxon>
    </lineage>
</organism>
<dbReference type="InterPro" id="IPR011047">
    <property type="entry name" value="Quinoprotein_ADH-like_sf"/>
</dbReference>